<keyword evidence="6" id="KW-1185">Reference proteome</keyword>
<protein>
    <submittedName>
        <fullName evidence="5">Acyl-CoA hydrolase</fullName>
    </submittedName>
</protein>
<dbReference type="InterPro" id="IPR006683">
    <property type="entry name" value="Thioestr_dom"/>
</dbReference>
<dbReference type="Pfam" id="PF03061">
    <property type="entry name" value="4HBT"/>
    <property type="match status" value="1"/>
</dbReference>
<evidence type="ECO:0000313" key="6">
    <source>
        <dbReference type="Proteomes" id="UP000185812"/>
    </source>
</evidence>
<evidence type="ECO:0000259" key="4">
    <source>
        <dbReference type="PROSITE" id="PS51770"/>
    </source>
</evidence>
<feature type="domain" description="HotDog ACOT-type" evidence="4">
    <location>
        <begin position="25"/>
        <end position="137"/>
    </location>
</feature>
<evidence type="ECO:0000256" key="2">
    <source>
        <dbReference type="ARBA" id="ARBA00022801"/>
    </source>
</evidence>
<evidence type="ECO:0000256" key="3">
    <source>
        <dbReference type="PROSITE-ProRule" id="PRU01106"/>
    </source>
</evidence>
<keyword evidence="2 3" id="KW-0378">Hydrolase</keyword>
<gene>
    <name evidence="5" type="ORF">SAMN04488087_0197</name>
</gene>
<evidence type="ECO:0000256" key="1">
    <source>
        <dbReference type="ARBA" id="ARBA00010458"/>
    </source>
</evidence>
<dbReference type="GO" id="GO:0005737">
    <property type="term" value="C:cytoplasm"/>
    <property type="evidence" value="ECO:0007669"/>
    <property type="project" value="TreeGrafter"/>
</dbReference>
<dbReference type="Gene3D" id="3.10.129.10">
    <property type="entry name" value="Hotdog Thioesterase"/>
    <property type="match status" value="1"/>
</dbReference>
<dbReference type="CDD" id="cd03442">
    <property type="entry name" value="BFIT_BACH"/>
    <property type="match status" value="1"/>
</dbReference>
<dbReference type="EMBL" id="FRAU01000001">
    <property type="protein sequence ID" value="SHK07737.1"/>
    <property type="molecule type" value="Genomic_DNA"/>
</dbReference>
<dbReference type="PANTHER" id="PTHR11049">
    <property type="entry name" value="ACYL COENZYME A THIOESTER HYDROLASE"/>
    <property type="match status" value="1"/>
</dbReference>
<dbReference type="InterPro" id="IPR029069">
    <property type="entry name" value="HotDog_dom_sf"/>
</dbReference>
<sequence>MRDCRILRDATLNAAHVTMEARPVRHSRCVMTEMVIPNDLNGLGNLLGGRLLHWMDLCAAISAQRHTNRVCVTAAVDFVEFRSPIRQGEIVVLESQVNRAFRTSMEVEVNVWAENPLTQTRRFCNRAFYTFVAVDETGRPVPIPPVQPETPEEQERYEQAARRRELRLLLSGRLPSEKARQLQASLTELAASASSSDEPNP</sequence>
<accession>A0A1M6PIJ7</accession>
<organism evidence="5 6">
    <name type="scientific">Rhodothermus profundi</name>
    <dbReference type="NCBI Taxonomy" id="633813"/>
    <lineage>
        <taxon>Bacteria</taxon>
        <taxon>Pseudomonadati</taxon>
        <taxon>Rhodothermota</taxon>
        <taxon>Rhodothermia</taxon>
        <taxon>Rhodothermales</taxon>
        <taxon>Rhodothermaceae</taxon>
        <taxon>Rhodothermus</taxon>
    </lineage>
</organism>
<evidence type="ECO:0000313" key="5">
    <source>
        <dbReference type="EMBL" id="SHK07737.1"/>
    </source>
</evidence>
<dbReference type="STRING" id="633813.SAMN04488087_0197"/>
<dbReference type="GO" id="GO:0052816">
    <property type="term" value="F:long-chain fatty acyl-CoA hydrolase activity"/>
    <property type="evidence" value="ECO:0007669"/>
    <property type="project" value="TreeGrafter"/>
</dbReference>
<comment type="similarity">
    <text evidence="1">Belongs to the acyl coenzyme A hydrolase family.</text>
</comment>
<dbReference type="InterPro" id="IPR033120">
    <property type="entry name" value="HOTDOG_ACOT"/>
</dbReference>
<proteinExistence type="inferred from homology"/>
<dbReference type="Proteomes" id="UP000185812">
    <property type="component" value="Unassembled WGS sequence"/>
</dbReference>
<dbReference type="InterPro" id="IPR040170">
    <property type="entry name" value="Cytosol_ACT"/>
</dbReference>
<dbReference type="AlphaFoldDB" id="A0A1M6PIJ7"/>
<dbReference type="GO" id="GO:0006637">
    <property type="term" value="P:acyl-CoA metabolic process"/>
    <property type="evidence" value="ECO:0007669"/>
    <property type="project" value="TreeGrafter"/>
</dbReference>
<name>A0A1M6PIJ7_9BACT</name>
<dbReference type="SUPFAM" id="SSF54637">
    <property type="entry name" value="Thioesterase/thiol ester dehydrase-isomerase"/>
    <property type="match status" value="1"/>
</dbReference>
<dbReference type="PROSITE" id="PS51770">
    <property type="entry name" value="HOTDOG_ACOT"/>
    <property type="match status" value="1"/>
</dbReference>
<reference evidence="6" key="1">
    <citation type="submission" date="2016-11" db="EMBL/GenBank/DDBJ databases">
        <authorList>
            <person name="Varghese N."/>
            <person name="Submissions S."/>
        </authorList>
    </citation>
    <scope>NUCLEOTIDE SEQUENCE [LARGE SCALE GENOMIC DNA]</scope>
    <source>
        <strain evidence="6">DSM 22212</strain>
    </source>
</reference>